<name>A0A0E9QV91_ANGAN</name>
<dbReference type="EMBL" id="GBXM01088387">
    <property type="protein sequence ID" value="JAH20190.1"/>
    <property type="molecule type" value="Transcribed_RNA"/>
</dbReference>
<dbReference type="AlphaFoldDB" id="A0A0E9QV91"/>
<sequence length="29" mass="3475">MHRKIQYAEIFCLPNKNDNLTLSQMHICI</sequence>
<evidence type="ECO:0000313" key="1">
    <source>
        <dbReference type="EMBL" id="JAH20190.1"/>
    </source>
</evidence>
<protein>
    <submittedName>
        <fullName evidence="1">Uncharacterized protein</fullName>
    </submittedName>
</protein>
<accession>A0A0E9QV91</accession>
<organism evidence="1">
    <name type="scientific">Anguilla anguilla</name>
    <name type="common">European freshwater eel</name>
    <name type="synonym">Muraena anguilla</name>
    <dbReference type="NCBI Taxonomy" id="7936"/>
    <lineage>
        <taxon>Eukaryota</taxon>
        <taxon>Metazoa</taxon>
        <taxon>Chordata</taxon>
        <taxon>Craniata</taxon>
        <taxon>Vertebrata</taxon>
        <taxon>Euteleostomi</taxon>
        <taxon>Actinopterygii</taxon>
        <taxon>Neopterygii</taxon>
        <taxon>Teleostei</taxon>
        <taxon>Anguilliformes</taxon>
        <taxon>Anguillidae</taxon>
        <taxon>Anguilla</taxon>
    </lineage>
</organism>
<reference evidence="1" key="2">
    <citation type="journal article" date="2015" name="Fish Shellfish Immunol.">
        <title>Early steps in the European eel (Anguilla anguilla)-Vibrio vulnificus interaction in the gills: Role of the RtxA13 toxin.</title>
        <authorList>
            <person name="Callol A."/>
            <person name="Pajuelo D."/>
            <person name="Ebbesson L."/>
            <person name="Teles M."/>
            <person name="MacKenzie S."/>
            <person name="Amaro C."/>
        </authorList>
    </citation>
    <scope>NUCLEOTIDE SEQUENCE</scope>
</reference>
<proteinExistence type="predicted"/>
<reference evidence="1" key="1">
    <citation type="submission" date="2014-11" db="EMBL/GenBank/DDBJ databases">
        <authorList>
            <person name="Amaro Gonzalez C."/>
        </authorList>
    </citation>
    <scope>NUCLEOTIDE SEQUENCE</scope>
</reference>